<evidence type="ECO:0000259" key="6">
    <source>
        <dbReference type="Pfam" id="PF00485"/>
    </source>
</evidence>
<dbReference type="NCBIfam" id="NF004018">
    <property type="entry name" value="PRK05480.1"/>
    <property type="match status" value="1"/>
</dbReference>
<reference evidence="7 8" key="1">
    <citation type="submission" date="2023-11" db="EMBL/GenBank/DDBJ databases">
        <title>Peredibacter starrii A3.12.</title>
        <authorList>
            <person name="Mitchell R.J."/>
        </authorList>
    </citation>
    <scope>NUCLEOTIDE SEQUENCE [LARGE SCALE GENOMIC DNA]</scope>
    <source>
        <strain evidence="7 8">A3.12</strain>
    </source>
</reference>
<dbReference type="GO" id="GO:0004849">
    <property type="term" value="F:uridine kinase activity"/>
    <property type="evidence" value="ECO:0007669"/>
    <property type="project" value="UniProtKB-EC"/>
</dbReference>
<dbReference type="RefSeq" id="WP_321396056.1">
    <property type="nucleotide sequence ID" value="NZ_CP139487.1"/>
</dbReference>
<keyword evidence="8" id="KW-1185">Reference proteome</keyword>
<dbReference type="AlphaFoldDB" id="A0AAX4HR01"/>
<keyword evidence="4" id="KW-0547">Nucleotide-binding</keyword>
<evidence type="ECO:0000313" key="8">
    <source>
        <dbReference type="Proteomes" id="UP001324634"/>
    </source>
</evidence>
<proteinExistence type="predicted"/>
<evidence type="ECO:0000313" key="7">
    <source>
        <dbReference type="EMBL" id="WPU65490.1"/>
    </source>
</evidence>
<name>A0AAX4HR01_9BACT</name>
<dbReference type="Proteomes" id="UP001324634">
    <property type="component" value="Chromosome"/>
</dbReference>
<dbReference type="CDD" id="cd02023">
    <property type="entry name" value="UMPK"/>
    <property type="match status" value="1"/>
</dbReference>
<evidence type="ECO:0000256" key="4">
    <source>
        <dbReference type="ARBA" id="ARBA00022741"/>
    </source>
</evidence>
<protein>
    <recommendedName>
        <fullName evidence="2">uridine/cytidine kinase</fullName>
        <ecNumber evidence="2">2.7.1.48</ecNumber>
    </recommendedName>
</protein>
<dbReference type="SUPFAM" id="SSF52540">
    <property type="entry name" value="P-loop containing nucleoside triphosphate hydrolases"/>
    <property type="match status" value="1"/>
</dbReference>
<evidence type="ECO:0000256" key="5">
    <source>
        <dbReference type="ARBA" id="ARBA00022777"/>
    </source>
</evidence>
<dbReference type="EMBL" id="CP139487">
    <property type="protein sequence ID" value="WPU65490.1"/>
    <property type="molecule type" value="Genomic_DNA"/>
</dbReference>
<comment type="pathway">
    <text evidence="1">Pyrimidine metabolism; UMP biosynthesis via salvage pathway; UMP from uridine: step 1/1.</text>
</comment>
<dbReference type="EC" id="2.7.1.48" evidence="2"/>
<gene>
    <name evidence="7" type="primary">udk</name>
    <name evidence="7" type="ORF">SOO65_01895</name>
</gene>
<evidence type="ECO:0000256" key="3">
    <source>
        <dbReference type="ARBA" id="ARBA00022679"/>
    </source>
</evidence>
<evidence type="ECO:0000256" key="1">
    <source>
        <dbReference type="ARBA" id="ARBA00004690"/>
    </source>
</evidence>
<feature type="domain" description="Phosphoribulokinase/uridine kinase" evidence="6">
    <location>
        <begin position="7"/>
        <end position="185"/>
    </location>
</feature>
<organism evidence="7 8">
    <name type="scientific">Peredibacter starrii</name>
    <dbReference type="NCBI Taxonomy" id="28202"/>
    <lineage>
        <taxon>Bacteria</taxon>
        <taxon>Pseudomonadati</taxon>
        <taxon>Bdellovibrionota</taxon>
        <taxon>Bacteriovoracia</taxon>
        <taxon>Bacteriovoracales</taxon>
        <taxon>Bacteriovoracaceae</taxon>
        <taxon>Peredibacter</taxon>
    </lineage>
</organism>
<dbReference type="InterPro" id="IPR000764">
    <property type="entry name" value="Uridine_kinase-like"/>
</dbReference>
<dbReference type="InterPro" id="IPR006083">
    <property type="entry name" value="PRK/URK"/>
</dbReference>
<sequence length="217" mass="24773">MQNKIFLIGIAGGSGSGKTTFAKKVMKSINSSASVLLHMDSYYLPIQPKTNYTTTGKANFDHPDAFDWNLLRHHLSELKQGMGIKCPIYDFATSTRTEEYEQVGPCKVVLFEGIFSLYDQEIRDMLDIKCFLHVDSDIRFTRRLHRDVKERGRSLESVIAQYYDTVRPMYQKYLDPQKQYADFTVGEETDVAALILAARIRELLESSHVEASNTEAI</sequence>
<dbReference type="PRINTS" id="PR00988">
    <property type="entry name" value="URIDINKINASE"/>
</dbReference>
<dbReference type="PANTHER" id="PTHR10285">
    <property type="entry name" value="URIDINE KINASE"/>
    <property type="match status" value="1"/>
</dbReference>
<keyword evidence="3 7" id="KW-0808">Transferase</keyword>
<dbReference type="Pfam" id="PF00485">
    <property type="entry name" value="PRK"/>
    <property type="match status" value="1"/>
</dbReference>
<dbReference type="GO" id="GO:0005524">
    <property type="term" value="F:ATP binding"/>
    <property type="evidence" value="ECO:0007669"/>
    <property type="project" value="InterPro"/>
</dbReference>
<keyword evidence="5 7" id="KW-0418">Kinase</keyword>
<evidence type="ECO:0000256" key="2">
    <source>
        <dbReference type="ARBA" id="ARBA00012137"/>
    </source>
</evidence>
<accession>A0AAX4HR01</accession>
<dbReference type="KEGG" id="psti:SOO65_01895"/>
<dbReference type="InterPro" id="IPR027417">
    <property type="entry name" value="P-loop_NTPase"/>
</dbReference>
<dbReference type="Gene3D" id="3.40.50.300">
    <property type="entry name" value="P-loop containing nucleotide triphosphate hydrolases"/>
    <property type="match status" value="1"/>
</dbReference>